<dbReference type="PANTHER" id="PTHR35024">
    <property type="entry name" value="HYPOTHETICAL CYTOSOLIC PROTEIN"/>
    <property type="match status" value="1"/>
</dbReference>
<reference evidence="3" key="1">
    <citation type="submission" date="2022-04" db="EMBL/GenBank/DDBJ databases">
        <title>Whole genome sequence of Sphaerotilus sp. FB-5.</title>
        <authorList>
            <person name="Takeda M."/>
            <person name="Narihara S."/>
            <person name="Akimoto M."/>
            <person name="Akimoto R."/>
            <person name="Nishiyashiki S."/>
            <person name="Murakami T."/>
        </authorList>
    </citation>
    <scope>NUCLEOTIDE SEQUENCE</scope>
    <source>
        <strain evidence="3">FB-5</strain>
    </source>
</reference>
<dbReference type="Pfam" id="PF04519">
    <property type="entry name" value="Bactofilin"/>
    <property type="match status" value="1"/>
</dbReference>
<evidence type="ECO:0000313" key="3">
    <source>
        <dbReference type="EMBL" id="BDI07794.1"/>
    </source>
</evidence>
<proteinExistence type="inferred from homology"/>
<organism evidence="3 4">
    <name type="scientific">Sphaerotilus microaerophilus</name>
    <dbReference type="NCBI Taxonomy" id="2914710"/>
    <lineage>
        <taxon>Bacteria</taxon>
        <taxon>Pseudomonadati</taxon>
        <taxon>Pseudomonadota</taxon>
        <taxon>Betaproteobacteria</taxon>
        <taxon>Burkholderiales</taxon>
        <taxon>Sphaerotilaceae</taxon>
        <taxon>Sphaerotilus</taxon>
    </lineage>
</organism>
<gene>
    <name evidence="3" type="ORF">CATMQ487_47640</name>
</gene>
<dbReference type="PANTHER" id="PTHR35024:SF4">
    <property type="entry name" value="POLYMER-FORMING CYTOSKELETAL PROTEIN"/>
    <property type="match status" value="1"/>
</dbReference>
<keyword evidence="4" id="KW-1185">Reference proteome</keyword>
<dbReference type="Proteomes" id="UP001057498">
    <property type="component" value="Chromosome"/>
</dbReference>
<comment type="similarity">
    <text evidence="1">Belongs to the bactofilin family.</text>
</comment>
<dbReference type="EMBL" id="AP025730">
    <property type="protein sequence ID" value="BDI07794.1"/>
    <property type="molecule type" value="Genomic_DNA"/>
</dbReference>
<evidence type="ECO:0000256" key="1">
    <source>
        <dbReference type="ARBA" id="ARBA00044755"/>
    </source>
</evidence>
<sequence length="147" mass="16025">MNWTRPLHHQTPSQERRSMLFGRSKKRGDPLQERIDCLIGADASIQGDLVFTGGLRIDGRITGDVAVARIDAGTLTIGDQGCIEGDVRVSHVIVYGEIRGTVYATGLVDVRPNARIWGDVHYGSLEMQAGALIEGHLIKHRPVGSTQ</sequence>
<feature type="region of interest" description="Disordered" evidence="2">
    <location>
        <begin position="1"/>
        <end position="27"/>
    </location>
</feature>
<protein>
    <submittedName>
        <fullName evidence="3">Cell shape determination protein CcmA</fullName>
    </submittedName>
</protein>
<dbReference type="InterPro" id="IPR007607">
    <property type="entry name" value="BacA/B"/>
</dbReference>
<name>A0ABN6PRH2_9BURK</name>
<accession>A0ABN6PRH2</accession>
<evidence type="ECO:0000256" key="2">
    <source>
        <dbReference type="SAM" id="MobiDB-lite"/>
    </source>
</evidence>
<evidence type="ECO:0000313" key="4">
    <source>
        <dbReference type="Proteomes" id="UP001057498"/>
    </source>
</evidence>